<dbReference type="GO" id="GO:0005615">
    <property type="term" value="C:extracellular space"/>
    <property type="evidence" value="ECO:0007669"/>
    <property type="project" value="TreeGrafter"/>
</dbReference>
<feature type="region of interest" description="Disordered" evidence="5">
    <location>
        <begin position="827"/>
        <end position="858"/>
    </location>
</feature>
<feature type="region of interest" description="Disordered" evidence="5">
    <location>
        <begin position="660"/>
        <end position="689"/>
    </location>
</feature>
<feature type="compositionally biased region" description="Polar residues" evidence="5">
    <location>
        <begin position="625"/>
        <end position="639"/>
    </location>
</feature>
<dbReference type="Gene3D" id="3.90.290.10">
    <property type="entry name" value="TGF-beta binding (TB) domain"/>
    <property type="match status" value="1"/>
</dbReference>
<keyword evidence="2" id="KW-0677">Repeat</keyword>
<feature type="compositionally biased region" description="Polar residues" evidence="5">
    <location>
        <begin position="431"/>
        <end position="441"/>
    </location>
</feature>
<dbReference type="VEuPathDB" id="VectorBase:GBRI028771"/>
<proteinExistence type="predicted"/>
<evidence type="ECO:0000256" key="5">
    <source>
        <dbReference type="SAM" id="MobiDB-lite"/>
    </source>
</evidence>
<dbReference type="InterPro" id="IPR036773">
    <property type="entry name" value="TB_dom_sf"/>
</dbReference>
<name>A0A1A9WQW1_9MUSC</name>
<sequence>MINYYDFSFKSIRCNTNIFTLLKSNYKYKRRCRVLNIQTSRETKNVHSSSNSNVGEQSKRVYDIKSKLSKFLKIFILIMNQLTSSKWTTQLLTQIKKIININYLQEASNHHKRMQSIQSTDDADVDNVGNEIINRNNYDKVSTYASTTSKCQRREYHHMPLSQTYKEIATTVTSITSFLSCTTNHHWMPMICHNFKYKTSIASNILYGTSSITKKDSCQAHDLYVNLTGSVRSDHCINSSNIYKNNTWSTLLMLFITLSMGIHGTAAGACWQTVLDNGKCNEIFSLNINKSECCSANQEFSYTDGEINSVEYFFATAIGGGMECAPCLESCKNFKCGPNKKCVKRKGRPKCICAPECGASKRKRKQREHTKNAQRQHHREHSQQVRQQGKHYKKYATVDVSKDVSRSGGGAAAPWKVMQTQLGKTQRDTRSLSSENTNSNLRVDDSDVETTVVVSNENQRKSQHIHQPFSESQRVHAHTHLLTTTTIKQPINAGSKNFESPLTARKSRLVIANVQLEAEKPTTRRLQILSNVRVVQQPLGRRHNSNKTKYEDIDPDYADDYQGEYLNQQPKTNNMTNNNNNNNNNYKKKNNKRRNDKSEHDSNDYARKSSSNQSVSRRKLKANIHKNSNNKIPANNGRSGQFHLIGRHSDDDQLRYIGRKHKQHHKQHSNPTKQQNKHNNDHNNKNDNKTNVQAALNLSNTCRTLKTTVLSSTDISSSSSSSRKTTSLPAVSSALISATPANITASTTNVAIGDNIFINHGSEIGSSSILLPSSTATTTSRHFTSESTSIRLSTEATYKTKGDAIYNNDEGSVIEDITAFDASGHPRQQLNDQLDQHDASKQRHPPTVTENVRPSHPVCGTDGRTYNTECQLKKRACRTNNENLKVAYRGHCKTTCNGVKCLNGLTCVEDQYTIPHCIVCKIECSQDDDLDSNGIDVDATQAVCGMDGKTYKSTCDINRMVCKVGRSIGVAYPGPCRGKYIACLC</sequence>
<dbReference type="PROSITE" id="PS51465">
    <property type="entry name" value="KAZAL_2"/>
    <property type="match status" value="2"/>
</dbReference>
<dbReference type="InterPro" id="IPR002350">
    <property type="entry name" value="Kazal_dom"/>
</dbReference>
<feature type="compositionally biased region" description="Basic residues" evidence="5">
    <location>
        <begin position="586"/>
        <end position="595"/>
    </location>
</feature>
<feature type="domain" description="Kazal-like" evidence="6">
    <location>
        <begin position="853"/>
        <end position="894"/>
    </location>
</feature>
<feature type="region of interest" description="Disordered" evidence="5">
    <location>
        <begin position="363"/>
        <end position="442"/>
    </location>
</feature>
<evidence type="ECO:0000259" key="6">
    <source>
        <dbReference type="PROSITE" id="PS51465"/>
    </source>
</evidence>
<dbReference type="Pfam" id="PF21333">
    <property type="entry name" value="FST_N"/>
    <property type="match status" value="1"/>
</dbReference>
<feature type="compositionally biased region" description="Basic residues" evidence="5">
    <location>
        <begin position="363"/>
        <end position="380"/>
    </location>
</feature>
<dbReference type="FunFam" id="3.30.60.30:FF:000061">
    <property type="entry name" value="Follistatin, isoform A"/>
    <property type="match status" value="1"/>
</dbReference>
<dbReference type="EnsemblMetazoa" id="GBRI028771-RA">
    <property type="protein sequence ID" value="GBRI028771-PA"/>
    <property type="gene ID" value="GBRI028771"/>
</dbReference>
<keyword evidence="4" id="KW-0325">Glycoprotein</keyword>
<evidence type="ECO:0000256" key="3">
    <source>
        <dbReference type="ARBA" id="ARBA00023157"/>
    </source>
</evidence>
<dbReference type="SMART" id="SM00280">
    <property type="entry name" value="KAZAL"/>
    <property type="match status" value="2"/>
</dbReference>
<evidence type="ECO:0000313" key="7">
    <source>
        <dbReference type="EnsemblMetazoa" id="GBRI028771-PA"/>
    </source>
</evidence>
<keyword evidence="3" id="KW-1015">Disulfide bond</keyword>
<feature type="domain" description="Kazal-like" evidence="6">
    <location>
        <begin position="918"/>
        <end position="978"/>
    </location>
</feature>
<dbReference type="PANTHER" id="PTHR13866">
    <property type="entry name" value="SPARC OSTEONECTIN"/>
    <property type="match status" value="1"/>
</dbReference>
<dbReference type="CDD" id="cd00104">
    <property type="entry name" value="KAZAL_FS"/>
    <property type="match status" value="2"/>
</dbReference>
<dbReference type="Gene3D" id="3.30.60.30">
    <property type="match status" value="2"/>
</dbReference>
<evidence type="ECO:0000256" key="2">
    <source>
        <dbReference type="ARBA" id="ARBA00022737"/>
    </source>
</evidence>
<evidence type="ECO:0000313" key="8">
    <source>
        <dbReference type="Proteomes" id="UP000091820"/>
    </source>
</evidence>
<dbReference type="GO" id="GO:0005518">
    <property type="term" value="F:collagen binding"/>
    <property type="evidence" value="ECO:0007669"/>
    <property type="project" value="TreeGrafter"/>
</dbReference>
<evidence type="ECO:0000256" key="4">
    <source>
        <dbReference type="ARBA" id="ARBA00023180"/>
    </source>
</evidence>
<dbReference type="Proteomes" id="UP000091820">
    <property type="component" value="Unassembled WGS sequence"/>
</dbReference>
<accession>A0A1A9WQW1</accession>
<reference evidence="8" key="1">
    <citation type="submission" date="2014-03" db="EMBL/GenBank/DDBJ databases">
        <authorList>
            <person name="Aksoy S."/>
            <person name="Warren W."/>
            <person name="Wilson R.K."/>
        </authorList>
    </citation>
    <scope>NUCLEOTIDE SEQUENCE [LARGE SCALE GENOMIC DNA]</scope>
    <source>
        <strain evidence="8">IAEA</strain>
    </source>
</reference>
<evidence type="ECO:0000256" key="1">
    <source>
        <dbReference type="ARBA" id="ARBA00022729"/>
    </source>
</evidence>
<dbReference type="InterPro" id="IPR003645">
    <property type="entry name" value="Fol_N"/>
</dbReference>
<feature type="compositionally biased region" description="Acidic residues" evidence="5">
    <location>
        <begin position="553"/>
        <end position="562"/>
    </location>
</feature>
<dbReference type="SUPFAM" id="SSF100895">
    <property type="entry name" value="Kazal-type serine protease inhibitors"/>
    <property type="match status" value="2"/>
</dbReference>
<dbReference type="SMART" id="SM00274">
    <property type="entry name" value="FOLN"/>
    <property type="match status" value="2"/>
</dbReference>
<reference evidence="7" key="2">
    <citation type="submission" date="2020-05" db="UniProtKB">
        <authorList>
            <consortium name="EnsemblMetazoa"/>
        </authorList>
    </citation>
    <scope>IDENTIFICATION</scope>
    <source>
        <strain evidence="7">IAEA</strain>
    </source>
</reference>
<feature type="region of interest" description="Disordered" evidence="5">
    <location>
        <begin position="539"/>
        <end position="645"/>
    </location>
</feature>
<dbReference type="GO" id="GO:0005509">
    <property type="term" value="F:calcium ion binding"/>
    <property type="evidence" value="ECO:0007669"/>
    <property type="project" value="TreeGrafter"/>
</dbReference>
<organism evidence="7 8">
    <name type="scientific">Glossina brevipalpis</name>
    <dbReference type="NCBI Taxonomy" id="37001"/>
    <lineage>
        <taxon>Eukaryota</taxon>
        <taxon>Metazoa</taxon>
        <taxon>Ecdysozoa</taxon>
        <taxon>Arthropoda</taxon>
        <taxon>Hexapoda</taxon>
        <taxon>Insecta</taxon>
        <taxon>Pterygota</taxon>
        <taxon>Neoptera</taxon>
        <taxon>Endopterygota</taxon>
        <taxon>Diptera</taxon>
        <taxon>Brachycera</taxon>
        <taxon>Muscomorpha</taxon>
        <taxon>Hippoboscoidea</taxon>
        <taxon>Glossinidae</taxon>
        <taxon>Glossina</taxon>
    </lineage>
</organism>
<dbReference type="AlphaFoldDB" id="A0A1A9WQW1"/>
<dbReference type="PANTHER" id="PTHR13866:SF14">
    <property type="entry name" value="BM-40"/>
    <property type="match status" value="1"/>
</dbReference>
<dbReference type="STRING" id="37001.A0A1A9WQW1"/>
<feature type="compositionally biased region" description="Basic and acidic residues" evidence="5">
    <location>
        <begin position="596"/>
        <end position="607"/>
    </location>
</feature>
<feature type="compositionally biased region" description="Low complexity" evidence="5">
    <location>
        <begin position="571"/>
        <end position="585"/>
    </location>
</feature>
<dbReference type="Pfam" id="PF07648">
    <property type="entry name" value="Kazal_2"/>
    <property type="match status" value="2"/>
</dbReference>
<feature type="compositionally biased region" description="Basic and acidic residues" evidence="5">
    <location>
        <begin position="678"/>
        <end position="688"/>
    </location>
</feature>
<dbReference type="InterPro" id="IPR036058">
    <property type="entry name" value="Kazal_dom_sf"/>
</dbReference>
<keyword evidence="1" id="KW-0732">Signal</keyword>
<dbReference type="GO" id="GO:0050840">
    <property type="term" value="F:extracellular matrix binding"/>
    <property type="evidence" value="ECO:0007669"/>
    <property type="project" value="TreeGrafter"/>
</dbReference>
<protein>
    <recommendedName>
        <fullName evidence="6">Kazal-like domain-containing protein</fullName>
    </recommendedName>
</protein>
<keyword evidence="8" id="KW-1185">Reference proteome</keyword>